<dbReference type="PANTHER" id="PTHR43737">
    <property type="entry name" value="BLL7424 PROTEIN"/>
    <property type="match status" value="1"/>
</dbReference>
<protein>
    <recommendedName>
        <fullName evidence="3">DUF1501 domain-containing protein</fullName>
    </recommendedName>
</protein>
<dbReference type="PANTHER" id="PTHR43737:SF1">
    <property type="entry name" value="DUF1501 DOMAIN-CONTAINING PROTEIN"/>
    <property type="match status" value="1"/>
</dbReference>
<dbReference type="AlphaFoldDB" id="A0A517VI56"/>
<keyword evidence="2" id="KW-1185">Reference proteome</keyword>
<dbReference type="SUPFAM" id="SSF53649">
    <property type="entry name" value="Alkaline phosphatase-like"/>
    <property type="match status" value="1"/>
</dbReference>
<gene>
    <name evidence="1" type="ORF">Pan161_43550</name>
</gene>
<evidence type="ECO:0000313" key="2">
    <source>
        <dbReference type="Proteomes" id="UP000316855"/>
    </source>
</evidence>
<dbReference type="InterPro" id="IPR010869">
    <property type="entry name" value="DUF1501"/>
</dbReference>
<dbReference type="KEGG" id="gax:Pan161_43550"/>
<sequence>MLKILGSQKSKFCDQITRRNFLQIGGLALGGMSLPQILQAENSSPQRKKHKGIIMIFLPGGPPHQDMWDIKVDAPSEIRGEFNAIQTNVPGVEIGDQFPRMAQMADKFAFIRSMVGSDGRHDAFQCLTGQRFRNQPLGGWPSLGSVLSKKYGPVDPSIPPFLGLSPKMGHMEWARAGDPGFLGLAHAPFRPNGEGMADMTLNGVTLDRLDNRKKVLSSLDQFRSKVDASGMMEGLDSFNQQAFGILTSSKLADALDLSKEDQKLRDRYGRGTKQLRADGGPKLLDDFLTARRLIEAGARCVTLAFSRWDWHGGNFKRGREDMPMLDQGVTALIEDLENRDMLDDVTVVVWGEFGRTPKINANSGRDHWPRVSTAVVAGGGMKTGQIIGSTNRLGESAEDRPVHFQEVFATLYHNLGINVETATVDDLQGRPRYLVDTNQYKVMPELV</sequence>
<accession>A0A517VI56</accession>
<dbReference type="OrthoDB" id="127333at2"/>
<dbReference type="EMBL" id="CP036343">
    <property type="protein sequence ID" value="QDT92686.1"/>
    <property type="molecule type" value="Genomic_DNA"/>
</dbReference>
<evidence type="ECO:0000313" key="1">
    <source>
        <dbReference type="EMBL" id="QDT92686.1"/>
    </source>
</evidence>
<organism evidence="1 2">
    <name type="scientific">Gimesia algae</name>
    <dbReference type="NCBI Taxonomy" id="2527971"/>
    <lineage>
        <taxon>Bacteria</taxon>
        <taxon>Pseudomonadati</taxon>
        <taxon>Planctomycetota</taxon>
        <taxon>Planctomycetia</taxon>
        <taxon>Planctomycetales</taxon>
        <taxon>Planctomycetaceae</taxon>
        <taxon>Gimesia</taxon>
    </lineage>
</organism>
<dbReference type="InterPro" id="IPR017850">
    <property type="entry name" value="Alkaline_phosphatase_core_sf"/>
</dbReference>
<dbReference type="Proteomes" id="UP000316855">
    <property type="component" value="Chromosome"/>
</dbReference>
<reference evidence="1 2" key="1">
    <citation type="submission" date="2019-02" db="EMBL/GenBank/DDBJ databases">
        <title>Deep-cultivation of Planctomycetes and their phenomic and genomic characterization uncovers novel biology.</title>
        <authorList>
            <person name="Wiegand S."/>
            <person name="Jogler M."/>
            <person name="Boedeker C."/>
            <person name="Pinto D."/>
            <person name="Vollmers J."/>
            <person name="Rivas-Marin E."/>
            <person name="Kohn T."/>
            <person name="Peeters S.H."/>
            <person name="Heuer A."/>
            <person name="Rast P."/>
            <person name="Oberbeckmann S."/>
            <person name="Bunk B."/>
            <person name="Jeske O."/>
            <person name="Meyerdierks A."/>
            <person name="Storesund J.E."/>
            <person name="Kallscheuer N."/>
            <person name="Luecker S."/>
            <person name="Lage O.M."/>
            <person name="Pohl T."/>
            <person name="Merkel B.J."/>
            <person name="Hornburger P."/>
            <person name="Mueller R.-W."/>
            <person name="Bruemmer F."/>
            <person name="Labrenz M."/>
            <person name="Spormann A.M."/>
            <person name="Op den Camp H."/>
            <person name="Overmann J."/>
            <person name="Amann R."/>
            <person name="Jetten M.S.M."/>
            <person name="Mascher T."/>
            <person name="Medema M.H."/>
            <person name="Devos D.P."/>
            <person name="Kaster A.-K."/>
            <person name="Ovreas L."/>
            <person name="Rohde M."/>
            <person name="Galperin M.Y."/>
            <person name="Jogler C."/>
        </authorList>
    </citation>
    <scope>NUCLEOTIDE SEQUENCE [LARGE SCALE GENOMIC DNA]</scope>
    <source>
        <strain evidence="1 2">Pan161</strain>
    </source>
</reference>
<proteinExistence type="predicted"/>
<name>A0A517VI56_9PLAN</name>
<dbReference type="Pfam" id="PF07394">
    <property type="entry name" value="DUF1501"/>
    <property type="match status" value="1"/>
</dbReference>
<evidence type="ECO:0008006" key="3">
    <source>
        <dbReference type="Google" id="ProtNLM"/>
    </source>
</evidence>
<dbReference type="RefSeq" id="WP_145230555.1">
    <property type="nucleotide sequence ID" value="NZ_CP036343.1"/>
</dbReference>